<dbReference type="Gene3D" id="3.30.540.10">
    <property type="entry name" value="Fructose-1,6-Bisphosphatase, subunit A, domain 1"/>
    <property type="match status" value="1"/>
</dbReference>
<evidence type="ECO:0000313" key="9">
    <source>
        <dbReference type="Proteomes" id="UP001350748"/>
    </source>
</evidence>
<comment type="cofactor">
    <cofactor evidence="2 7">
        <name>Mg(2+)</name>
        <dbReference type="ChEBI" id="CHEBI:18420"/>
    </cofactor>
</comment>
<dbReference type="PROSITE" id="PS00630">
    <property type="entry name" value="IMP_2"/>
    <property type="match status" value="1"/>
</dbReference>
<evidence type="ECO:0000256" key="6">
    <source>
        <dbReference type="ARBA" id="ARBA00022842"/>
    </source>
</evidence>
<dbReference type="InterPro" id="IPR000760">
    <property type="entry name" value="Inositol_monophosphatase-like"/>
</dbReference>
<dbReference type="EC" id="3.1.3.25" evidence="7"/>
<evidence type="ECO:0000313" key="8">
    <source>
        <dbReference type="EMBL" id="MEF3367876.1"/>
    </source>
</evidence>
<proteinExistence type="inferred from homology"/>
<evidence type="ECO:0000256" key="4">
    <source>
        <dbReference type="ARBA" id="ARBA00022723"/>
    </source>
</evidence>
<sequence length="263" mass="28388">MIRSALMNVMTAAALKAGRGLKRDFGEVENLQVSVKGPGDFVTSADRKAEKTLFEELSKARPGYGFLLEEGGGVEGSDKSHRWLIDPLDGTSNFLHGVPIFAISIALEREGRLVAGLVYNPATDDMFVAEQGQGAYFNNRRMRVAARRSLADSMVACGIPPLARVRDHDSFKRELAAGMAKIGNIRRLGAAAIDLAMVACGRFDGYWERGINSWDIAAGVVLVREAGGFVSDLSGGGDMLDKGEICAGNETIHRQLLEVMRKA</sequence>
<dbReference type="PANTHER" id="PTHR20854:SF4">
    <property type="entry name" value="INOSITOL-1-MONOPHOSPHATASE-RELATED"/>
    <property type="match status" value="1"/>
</dbReference>
<dbReference type="PANTHER" id="PTHR20854">
    <property type="entry name" value="INOSITOL MONOPHOSPHATASE"/>
    <property type="match status" value="1"/>
</dbReference>
<keyword evidence="6 7" id="KW-0460">Magnesium</keyword>
<comment type="similarity">
    <text evidence="3 7">Belongs to the inositol monophosphatase superfamily.</text>
</comment>
<keyword evidence="4 7" id="KW-0479">Metal-binding</keyword>
<evidence type="ECO:0000256" key="7">
    <source>
        <dbReference type="RuleBase" id="RU364068"/>
    </source>
</evidence>
<dbReference type="EMBL" id="JAZHYN010000063">
    <property type="protein sequence ID" value="MEF3367876.1"/>
    <property type="molecule type" value="Genomic_DNA"/>
</dbReference>
<evidence type="ECO:0000256" key="5">
    <source>
        <dbReference type="ARBA" id="ARBA00022801"/>
    </source>
</evidence>
<dbReference type="InterPro" id="IPR020583">
    <property type="entry name" value="Inositol_monoP_metal-BS"/>
</dbReference>
<dbReference type="PRINTS" id="PR00377">
    <property type="entry name" value="IMPHPHTASES"/>
</dbReference>
<dbReference type="Gene3D" id="3.40.190.80">
    <property type="match status" value="1"/>
</dbReference>
<keyword evidence="5 7" id="KW-0378">Hydrolase</keyword>
<dbReference type="PROSITE" id="PS00629">
    <property type="entry name" value="IMP_1"/>
    <property type="match status" value="1"/>
</dbReference>
<accession>A0ABU7XKG9</accession>
<dbReference type="PRINTS" id="PR01959">
    <property type="entry name" value="SBIMPHPHTASE"/>
</dbReference>
<protein>
    <recommendedName>
        <fullName evidence="7">Inositol-1-monophosphatase</fullName>
        <ecNumber evidence="7">3.1.3.25</ecNumber>
    </recommendedName>
</protein>
<comment type="caution">
    <text evidence="8">The sequence shown here is derived from an EMBL/GenBank/DDBJ whole genome shotgun (WGS) entry which is preliminary data.</text>
</comment>
<name>A0ABU7XKG9_9HYPH</name>
<organism evidence="8 9">
    <name type="scientific">Methylocystis borbori</name>
    <dbReference type="NCBI Taxonomy" id="3118750"/>
    <lineage>
        <taxon>Bacteria</taxon>
        <taxon>Pseudomonadati</taxon>
        <taxon>Pseudomonadota</taxon>
        <taxon>Alphaproteobacteria</taxon>
        <taxon>Hyphomicrobiales</taxon>
        <taxon>Methylocystaceae</taxon>
        <taxon>Methylocystis</taxon>
    </lineage>
</organism>
<gene>
    <name evidence="8" type="ORF">V3H18_15185</name>
</gene>
<evidence type="ECO:0000256" key="2">
    <source>
        <dbReference type="ARBA" id="ARBA00001946"/>
    </source>
</evidence>
<comment type="catalytic activity">
    <reaction evidence="1 7">
        <text>a myo-inositol phosphate + H2O = myo-inositol + phosphate</text>
        <dbReference type="Rhea" id="RHEA:24056"/>
        <dbReference type="ChEBI" id="CHEBI:15377"/>
        <dbReference type="ChEBI" id="CHEBI:17268"/>
        <dbReference type="ChEBI" id="CHEBI:43474"/>
        <dbReference type="ChEBI" id="CHEBI:84139"/>
        <dbReference type="EC" id="3.1.3.25"/>
    </reaction>
</comment>
<dbReference type="RefSeq" id="WP_332082910.1">
    <property type="nucleotide sequence ID" value="NZ_JAZHYN010000063.1"/>
</dbReference>
<evidence type="ECO:0000256" key="1">
    <source>
        <dbReference type="ARBA" id="ARBA00001033"/>
    </source>
</evidence>
<dbReference type="InterPro" id="IPR033942">
    <property type="entry name" value="IMPase"/>
</dbReference>
<evidence type="ECO:0000256" key="3">
    <source>
        <dbReference type="ARBA" id="ARBA00009759"/>
    </source>
</evidence>
<dbReference type="CDD" id="cd01639">
    <property type="entry name" value="IMPase"/>
    <property type="match status" value="1"/>
</dbReference>
<dbReference type="GO" id="GO:0016787">
    <property type="term" value="F:hydrolase activity"/>
    <property type="evidence" value="ECO:0007669"/>
    <property type="project" value="UniProtKB-KW"/>
</dbReference>
<dbReference type="SUPFAM" id="SSF56655">
    <property type="entry name" value="Carbohydrate phosphatase"/>
    <property type="match status" value="1"/>
</dbReference>
<keyword evidence="9" id="KW-1185">Reference proteome</keyword>
<dbReference type="InterPro" id="IPR020550">
    <property type="entry name" value="Inositol_monophosphatase_CS"/>
</dbReference>
<dbReference type="InterPro" id="IPR022337">
    <property type="entry name" value="Inositol_monophosphatase_SuhB"/>
</dbReference>
<reference evidence="8 9" key="1">
    <citation type="submission" date="2024-02" db="EMBL/GenBank/DDBJ databases">
        <authorList>
            <person name="Grouzdev D."/>
        </authorList>
    </citation>
    <scope>NUCLEOTIDE SEQUENCE [LARGE SCALE GENOMIC DNA]</scope>
    <source>
        <strain evidence="8 9">9N</strain>
    </source>
</reference>
<dbReference type="Proteomes" id="UP001350748">
    <property type="component" value="Unassembled WGS sequence"/>
</dbReference>
<dbReference type="Pfam" id="PF00459">
    <property type="entry name" value="Inositol_P"/>
    <property type="match status" value="1"/>
</dbReference>